<evidence type="ECO:0000313" key="3">
    <source>
        <dbReference type="Proteomes" id="UP001163624"/>
    </source>
</evidence>
<dbReference type="Proteomes" id="UP001163624">
    <property type="component" value="Chromosome"/>
</dbReference>
<organism evidence="2 3">
    <name type="scientific">Pseudomonas triclosanedens</name>
    <dbReference type="NCBI Taxonomy" id="2961893"/>
    <lineage>
        <taxon>Bacteria</taxon>
        <taxon>Pseudomonadati</taxon>
        <taxon>Pseudomonadota</taxon>
        <taxon>Gammaproteobacteria</taxon>
        <taxon>Pseudomonadales</taxon>
        <taxon>Pseudomonadaceae</taxon>
        <taxon>Pseudomonas</taxon>
    </lineage>
</organism>
<evidence type="ECO:0000256" key="1">
    <source>
        <dbReference type="SAM" id="SignalP"/>
    </source>
</evidence>
<reference evidence="2" key="1">
    <citation type="submission" date="2022-11" db="EMBL/GenBank/DDBJ databases">
        <title>Pseudomonas triclosanedens sp. nov., a triclosan degrader isolated from activated sludge.</title>
        <authorList>
            <person name="Yin Y."/>
            <person name="Lu Z."/>
        </authorList>
    </citation>
    <scope>NUCLEOTIDE SEQUENCE</scope>
    <source>
        <strain evidence="2">ZM23</strain>
    </source>
</reference>
<name>A0ABY7A2F5_9PSED</name>
<dbReference type="PROSITE" id="PS51257">
    <property type="entry name" value="PROKAR_LIPOPROTEIN"/>
    <property type="match status" value="1"/>
</dbReference>
<dbReference type="RefSeq" id="WP_254471532.1">
    <property type="nucleotide sequence ID" value="NZ_CP113432.1"/>
</dbReference>
<dbReference type="EMBL" id="CP113432">
    <property type="protein sequence ID" value="WAI51196.1"/>
    <property type="molecule type" value="Genomic_DNA"/>
</dbReference>
<keyword evidence="3" id="KW-1185">Reference proteome</keyword>
<proteinExistence type="predicted"/>
<keyword evidence="1" id="KW-0732">Signal</keyword>
<feature type="signal peptide" evidence="1">
    <location>
        <begin position="1"/>
        <end position="20"/>
    </location>
</feature>
<sequence>MRSILAAVLPLLVLSGCASYQSDEVQPVPADRLLAYQEMGQGSVKIDVSRDVGFLGGGCYVALTIDQQVAARIGAGESASFHVPAGQHVVGIIGDKDGDGLCSKAMLRRELLMTLEEGSDTRLRINSDNRKGFDIKPATE</sequence>
<accession>A0ABY7A2F5</accession>
<gene>
    <name evidence="2" type="ORF">OU419_08035</name>
</gene>
<feature type="chain" id="PRO_5046172687" evidence="1">
    <location>
        <begin position="21"/>
        <end position="140"/>
    </location>
</feature>
<protein>
    <submittedName>
        <fullName evidence="2">3-isopropylmalate dehydratase</fullName>
    </submittedName>
</protein>
<evidence type="ECO:0000313" key="2">
    <source>
        <dbReference type="EMBL" id="WAI51196.1"/>
    </source>
</evidence>